<reference evidence="1 2" key="2">
    <citation type="submission" date="2018-03" db="EMBL/GenBank/DDBJ databases">
        <title>The ancient ancestry and fast evolution of plastids.</title>
        <authorList>
            <person name="Moore K.R."/>
            <person name="Magnabosco C."/>
            <person name="Momper L."/>
            <person name="Gold D.A."/>
            <person name="Bosak T."/>
            <person name="Fournier G.P."/>
        </authorList>
    </citation>
    <scope>NUCLEOTIDE SEQUENCE [LARGE SCALE GENOMIC DNA]</scope>
    <source>
        <strain evidence="1 2">ULC18</strain>
    </source>
</reference>
<reference evidence="2" key="1">
    <citation type="submission" date="2018-02" db="EMBL/GenBank/DDBJ databases">
        <authorList>
            <person name="Moore K."/>
            <person name="Momper L."/>
        </authorList>
    </citation>
    <scope>NUCLEOTIDE SEQUENCE [LARGE SCALE GENOMIC DNA]</scope>
    <source>
        <strain evidence="2">ULC18</strain>
    </source>
</reference>
<dbReference type="OrthoDB" id="465329at2"/>
<evidence type="ECO:0000313" key="2">
    <source>
        <dbReference type="Proteomes" id="UP000239576"/>
    </source>
</evidence>
<organism evidence="1 2">
    <name type="scientific">Stenomitos frigidus ULC18</name>
    <dbReference type="NCBI Taxonomy" id="2107698"/>
    <lineage>
        <taxon>Bacteria</taxon>
        <taxon>Bacillati</taxon>
        <taxon>Cyanobacteriota</taxon>
        <taxon>Cyanophyceae</taxon>
        <taxon>Leptolyngbyales</taxon>
        <taxon>Leptolyngbyaceae</taxon>
        <taxon>Stenomitos</taxon>
    </lineage>
</organism>
<sequence length="119" mass="13203">MPSKQDPKQTVFYRQLEQETTRTVYALATCNAQIGGEIIASLCDRFSLEEAAGIILVSLEQLLRLNAEAFVWSVEQLLPADILKAIRNVTRVAVSRQSIERGFALGEEFSVDGMQSSQP</sequence>
<proteinExistence type="predicted"/>
<accession>A0A2T1EG79</accession>
<dbReference type="EMBL" id="PVWK01000032">
    <property type="protein sequence ID" value="PSB31739.1"/>
    <property type="molecule type" value="Genomic_DNA"/>
</dbReference>
<keyword evidence="2" id="KW-1185">Reference proteome</keyword>
<dbReference type="RefSeq" id="WP_106255591.1">
    <property type="nucleotide sequence ID" value="NZ_CAWNSW010000119.1"/>
</dbReference>
<evidence type="ECO:0000313" key="1">
    <source>
        <dbReference type="EMBL" id="PSB31739.1"/>
    </source>
</evidence>
<protein>
    <submittedName>
        <fullName evidence="1">Uncharacterized protein</fullName>
    </submittedName>
</protein>
<gene>
    <name evidence="1" type="ORF">C7B82_06960</name>
</gene>
<comment type="caution">
    <text evidence="1">The sequence shown here is derived from an EMBL/GenBank/DDBJ whole genome shotgun (WGS) entry which is preliminary data.</text>
</comment>
<name>A0A2T1EG79_9CYAN</name>
<dbReference type="AlphaFoldDB" id="A0A2T1EG79"/>
<dbReference type="Proteomes" id="UP000239576">
    <property type="component" value="Unassembled WGS sequence"/>
</dbReference>